<dbReference type="AlphaFoldDB" id="A0A1F5EMI5"/>
<name>A0A1F5EMI5_9BACT</name>
<gene>
    <name evidence="1" type="ORF">A2811_02765</name>
</gene>
<organism evidence="1 2">
    <name type="scientific">Candidatus Campbellbacteria bacterium RIFCSPHIGHO2_01_FULL_34_10</name>
    <dbReference type="NCBI Taxonomy" id="1797577"/>
    <lineage>
        <taxon>Bacteria</taxon>
        <taxon>Candidatus Campbelliibacteriota</taxon>
    </lineage>
</organism>
<sequence length="68" mass="7778">MTAIRELALNVLYESPIFAKMDEQEQERAVVHFIVQATGSDTQRDLLARKEAEDASNIASRFFSRFSQ</sequence>
<evidence type="ECO:0000313" key="2">
    <source>
        <dbReference type="Proteomes" id="UP000186670"/>
    </source>
</evidence>
<dbReference type="Proteomes" id="UP000186670">
    <property type="component" value="Unassembled WGS sequence"/>
</dbReference>
<accession>A0A1F5EMI5</accession>
<evidence type="ECO:0000313" key="1">
    <source>
        <dbReference type="EMBL" id="OGD68583.1"/>
    </source>
</evidence>
<dbReference type="EMBL" id="MEZZ01000027">
    <property type="protein sequence ID" value="OGD68583.1"/>
    <property type="molecule type" value="Genomic_DNA"/>
</dbReference>
<comment type="caution">
    <text evidence="1">The sequence shown here is derived from an EMBL/GenBank/DDBJ whole genome shotgun (WGS) entry which is preliminary data.</text>
</comment>
<proteinExistence type="predicted"/>
<reference evidence="1 2" key="1">
    <citation type="journal article" date="2016" name="Nat. Commun.">
        <title>Thousands of microbial genomes shed light on interconnected biogeochemical processes in an aquifer system.</title>
        <authorList>
            <person name="Anantharaman K."/>
            <person name="Brown C.T."/>
            <person name="Hug L.A."/>
            <person name="Sharon I."/>
            <person name="Castelle C.J."/>
            <person name="Probst A.J."/>
            <person name="Thomas B.C."/>
            <person name="Singh A."/>
            <person name="Wilkins M.J."/>
            <person name="Karaoz U."/>
            <person name="Brodie E.L."/>
            <person name="Williams K.H."/>
            <person name="Hubbard S.S."/>
            <person name="Banfield J.F."/>
        </authorList>
    </citation>
    <scope>NUCLEOTIDE SEQUENCE [LARGE SCALE GENOMIC DNA]</scope>
</reference>
<protein>
    <submittedName>
        <fullName evidence="1">Uncharacterized protein</fullName>
    </submittedName>
</protein>